<comment type="caution">
    <text evidence="3">The sequence shown here is derived from an EMBL/GenBank/DDBJ whole genome shotgun (WGS) entry which is preliminary data.</text>
</comment>
<dbReference type="InterPro" id="IPR050168">
    <property type="entry name" value="AAA_ATPase_domain"/>
</dbReference>
<dbReference type="GO" id="GO:0005524">
    <property type="term" value="F:ATP binding"/>
    <property type="evidence" value="ECO:0007669"/>
    <property type="project" value="InterPro"/>
</dbReference>
<dbReference type="GO" id="GO:0042254">
    <property type="term" value="P:ribosome biogenesis"/>
    <property type="evidence" value="ECO:0007669"/>
    <property type="project" value="TreeGrafter"/>
</dbReference>
<organism evidence="3 4">
    <name type="scientific">Lepraria neglecta</name>
    <dbReference type="NCBI Taxonomy" id="209136"/>
    <lineage>
        <taxon>Eukaryota</taxon>
        <taxon>Fungi</taxon>
        <taxon>Dikarya</taxon>
        <taxon>Ascomycota</taxon>
        <taxon>Pezizomycotina</taxon>
        <taxon>Lecanoromycetes</taxon>
        <taxon>OSLEUM clade</taxon>
        <taxon>Lecanoromycetidae</taxon>
        <taxon>Lecanorales</taxon>
        <taxon>Lecanorineae</taxon>
        <taxon>Stereocaulaceae</taxon>
        <taxon>Lepraria</taxon>
    </lineage>
</organism>
<gene>
    <name evidence="3" type="ORF">OEA41_001694</name>
</gene>
<evidence type="ECO:0000256" key="1">
    <source>
        <dbReference type="SAM" id="MobiDB-lite"/>
    </source>
</evidence>
<protein>
    <recommendedName>
        <fullName evidence="2">ATPase AAA-type core domain-containing protein</fullName>
    </recommendedName>
</protein>
<feature type="region of interest" description="Disordered" evidence="1">
    <location>
        <begin position="485"/>
        <end position="521"/>
    </location>
</feature>
<dbReference type="EMBL" id="JASNWA010000006">
    <property type="protein sequence ID" value="KAK3174448.1"/>
    <property type="molecule type" value="Genomic_DNA"/>
</dbReference>
<dbReference type="InterPro" id="IPR003959">
    <property type="entry name" value="ATPase_AAA_core"/>
</dbReference>
<evidence type="ECO:0000259" key="2">
    <source>
        <dbReference type="Pfam" id="PF00004"/>
    </source>
</evidence>
<dbReference type="InterPro" id="IPR027417">
    <property type="entry name" value="P-loop_NTPase"/>
</dbReference>
<dbReference type="Proteomes" id="UP001276659">
    <property type="component" value="Unassembled WGS sequence"/>
</dbReference>
<dbReference type="SUPFAM" id="SSF52540">
    <property type="entry name" value="P-loop containing nucleoside triphosphate hydrolases"/>
    <property type="match status" value="1"/>
</dbReference>
<accession>A0AAD9ZDM1</accession>
<dbReference type="AlphaFoldDB" id="A0AAD9ZDM1"/>
<evidence type="ECO:0000313" key="3">
    <source>
        <dbReference type="EMBL" id="KAK3174448.1"/>
    </source>
</evidence>
<keyword evidence="4" id="KW-1185">Reference proteome</keyword>
<dbReference type="GO" id="GO:0016887">
    <property type="term" value="F:ATP hydrolysis activity"/>
    <property type="evidence" value="ECO:0007669"/>
    <property type="project" value="InterPro"/>
</dbReference>
<dbReference type="GO" id="GO:0005634">
    <property type="term" value="C:nucleus"/>
    <property type="evidence" value="ECO:0007669"/>
    <property type="project" value="TreeGrafter"/>
</dbReference>
<dbReference type="PANTHER" id="PTHR23077">
    <property type="entry name" value="AAA-FAMILY ATPASE"/>
    <property type="match status" value="1"/>
</dbReference>
<dbReference type="GO" id="GO:0003723">
    <property type="term" value="F:RNA binding"/>
    <property type="evidence" value="ECO:0007669"/>
    <property type="project" value="TreeGrafter"/>
</dbReference>
<sequence length="555" mass="62579">MLDSEAYTLVTTTSHHQVWEDYVDINSGQGYNLNTYLQAALRRQYPELALTVTVATNVNLLAFAFAGHATATLDIVDESVLRTRYFLLPNSLAEARTFAKYLYKWGDEYFIVYIVQIGWDSMQYILKEPSEGETVMSGNGKTDELVKTIGKWQIPPPLGDKWVYVYDRYWVRSKALYEQVKNASWDDVILNEEMKKQITELMHKFFDSKAIYKDLGVPWKRGSFFMTLEQGTDSNISIGPAGNGKTISIKALMNSLFRSDGLSIPSLYVKSAPSTYDIRNVFQQARFMSPCLLIFEDIDTVVTQQTRSYFFNEVDGLENNDGIFMVASTNHLDQLDPGLSSRPSRFDRKYLFPLPSEEERVLYCDYWRGKLKGKKVKIEFPKKICPAVAIITDGFSFAYIQEAFVASLLAIAARRSEVIGETKAEVEGGGDDGDDDGDKDLNDYELWREIKKQVKALRDDMDNTLDHPSTVEDPLSKALDLEKEAQVPAAGSRPTPMGQSTLSLRPAGSDAGTRHENPRLRGMVVDVDSQNVPIMTDEGMFIDSRVGYTGDGEMI</sequence>
<reference evidence="3" key="1">
    <citation type="submission" date="2022-11" db="EMBL/GenBank/DDBJ databases">
        <title>Chromosomal genome sequence assembly and mating type (MAT) locus characterization of the leprose asexual lichenized fungus Lepraria neglecta (Nyl.) Erichsen.</title>
        <authorList>
            <person name="Allen J.L."/>
            <person name="Pfeffer B."/>
        </authorList>
    </citation>
    <scope>NUCLEOTIDE SEQUENCE</scope>
    <source>
        <strain evidence="3">Allen 5258</strain>
    </source>
</reference>
<name>A0AAD9ZDM1_9LECA</name>
<feature type="domain" description="ATPase AAA-type core" evidence="2">
    <location>
        <begin position="238"/>
        <end position="354"/>
    </location>
</feature>
<dbReference type="PANTHER" id="PTHR23077:SF132">
    <property type="entry name" value="ATP-DEPENDENT ZN PROTEASE"/>
    <property type="match status" value="1"/>
</dbReference>
<dbReference type="CDD" id="cd19481">
    <property type="entry name" value="RecA-like_protease"/>
    <property type="match status" value="1"/>
</dbReference>
<dbReference type="Pfam" id="PF00004">
    <property type="entry name" value="AAA"/>
    <property type="match status" value="1"/>
</dbReference>
<proteinExistence type="predicted"/>
<evidence type="ECO:0000313" key="4">
    <source>
        <dbReference type="Proteomes" id="UP001276659"/>
    </source>
</evidence>
<dbReference type="GO" id="GO:1990275">
    <property type="term" value="F:preribosome binding"/>
    <property type="evidence" value="ECO:0007669"/>
    <property type="project" value="TreeGrafter"/>
</dbReference>
<dbReference type="Gene3D" id="3.40.50.300">
    <property type="entry name" value="P-loop containing nucleotide triphosphate hydrolases"/>
    <property type="match status" value="1"/>
</dbReference>